<dbReference type="AlphaFoldDB" id="A0A4Y2H9C3"/>
<evidence type="ECO:0000313" key="2">
    <source>
        <dbReference type="Proteomes" id="UP000499080"/>
    </source>
</evidence>
<name>A0A4Y2H9C3_ARAVE</name>
<dbReference type="PANTHER" id="PTHR38681:SF1">
    <property type="entry name" value="RETROVIRUS-RELATED POL POLYPROTEIN FROM TRANSPOSON 412-LIKE PROTEIN"/>
    <property type="match status" value="1"/>
</dbReference>
<dbReference type="InterPro" id="IPR036397">
    <property type="entry name" value="RNaseH_sf"/>
</dbReference>
<dbReference type="GO" id="GO:0003676">
    <property type="term" value="F:nucleic acid binding"/>
    <property type="evidence" value="ECO:0007669"/>
    <property type="project" value="InterPro"/>
</dbReference>
<dbReference type="SUPFAM" id="SSF53098">
    <property type="entry name" value="Ribonuclease H-like"/>
    <property type="match status" value="1"/>
</dbReference>
<dbReference type="OrthoDB" id="6514696at2759"/>
<dbReference type="PANTHER" id="PTHR38681">
    <property type="entry name" value="RETROVIRUS-RELATED POL POLYPROTEIN FROM TRANSPOSON 412-LIKE PROTEIN-RELATED"/>
    <property type="match status" value="1"/>
</dbReference>
<sequence>MPLADIPAETVAQALYSGWISRFGVPQRISTDRGSQFTSDVVHSLTKTFGIRLSHSQFFVQQAPQAADNGFIKKLKTHIQQLRATPTSNHATKPTFVYRDLSVCSHVFLRVDVVQPSLSHTYTGPYKFLKGTNKNFIILKNNKKVTLTIDRLKPVHLLLDSVLF</sequence>
<evidence type="ECO:0008006" key="3">
    <source>
        <dbReference type="Google" id="ProtNLM"/>
    </source>
</evidence>
<gene>
    <name evidence="1" type="ORF">AVEN_166834_1</name>
</gene>
<dbReference type="EMBL" id="BGPR01001811">
    <property type="protein sequence ID" value="GBM62333.1"/>
    <property type="molecule type" value="Genomic_DNA"/>
</dbReference>
<dbReference type="Proteomes" id="UP000499080">
    <property type="component" value="Unassembled WGS sequence"/>
</dbReference>
<dbReference type="InterPro" id="IPR012337">
    <property type="entry name" value="RNaseH-like_sf"/>
</dbReference>
<organism evidence="1 2">
    <name type="scientific">Araneus ventricosus</name>
    <name type="common">Orbweaver spider</name>
    <name type="synonym">Epeira ventricosa</name>
    <dbReference type="NCBI Taxonomy" id="182803"/>
    <lineage>
        <taxon>Eukaryota</taxon>
        <taxon>Metazoa</taxon>
        <taxon>Ecdysozoa</taxon>
        <taxon>Arthropoda</taxon>
        <taxon>Chelicerata</taxon>
        <taxon>Arachnida</taxon>
        <taxon>Araneae</taxon>
        <taxon>Araneomorphae</taxon>
        <taxon>Entelegynae</taxon>
        <taxon>Araneoidea</taxon>
        <taxon>Araneidae</taxon>
        <taxon>Araneus</taxon>
    </lineage>
</organism>
<comment type="caution">
    <text evidence="1">The sequence shown here is derived from an EMBL/GenBank/DDBJ whole genome shotgun (WGS) entry which is preliminary data.</text>
</comment>
<proteinExistence type="predicted"/>
<keyword evidence="2" id="KW-1185">Reference proteome</keyword>
<protein>
    <recommendedName>
        <fullName evidence="3">Integrase catalytic domain-containing protein</fullName>
    </recommendedName>
</protein>
<reference evidence="1 2" key="1">
    <citation type="journal article" date="2019" name="Sci. Rep.">
        <title>Orb-weaving spider Araneus ventricosus genome elucidates the spidroin gene catalogue.</title>
        <authorList>
            <person name="Kono N."/>
            <person name="Nakamura H."/>
            <person name="Ohtoshi R."/>
            <person name="Moran D.A.P."/>
            <person name="Shinohara A."/>
            <person name="Yoshida Y."/>
            <person name="Fujiwara M."/>
            <person name="Mori M."/>
            <person name="Tomita M."/>
            <person name="Arakawa K."/>
        </authorList>
    </citation>
    <scope>NUCLEOTIDE SEQUENCE [LARGE SCALE GENOMIC DNA]</scope>
</reference>
<evidence type="ECO:0000313" key="1">
    <source>
        <dbReference type="EMBL" id="GBM62333.1"/>
    </source>
</evidence>
<accession>A0A4Y2H9C3</accession>
<dbReference type="Gene3D" id="3.30.420.10">
    <property type="entry name" value="Ribonuclease H-like superfamily/Ribonuclease H"/>
    <property type="match status" value="1"/>
</dbReference>